<evidence type="ECO:0000313" key="3">
    <source>
        <dbReference type="Proteomes" id="UP000295717"/>
    </source>
</evidence>
<feature type="domain" description="Methyltransferase type 12" evidence="1">
    <location>
        <begin position="50"/>
        <end position="147"/>
    </location>
</feature>
<reference evidence="2 3" key="1">
    <citation type="submission" date="2019-03" db="EMBL/GenBank/DDBJ databases">
        <title>Genomic Encyclopedia of Type Strains, Phase IV (KMG-IV): sequencing the most valuable type-strain genomes for metagenomic binning, comparative biology and taxonomic classification.</title>
        <authorList>
            <person name="Goeker M."/>
        </authorList>
    </citation>
    <scope>NUCLEOTIDE SEQUENCE [LARGE SCALE GENOMIC DNA]</scope>
    <source>
        <strain evidence="2 3">DSM 13587</strain>
    </source>
</reference>
<dbReference type="GO" id="GO:0008168">
    <property type="term" value="F:methyltransferase activity"/>
    <property type="evidence" value="ECO:0007669"/>
    <property type="project" value="UniProtKB-KW"/>
</dbReference>
<dbReference type="InterPro" id="IPR050723">
    <property type="entry name" value="CFA/CMAS"/>
</dbReference>
<name>A0A4R3N883_9GAMM</name>
<dbReference type="Pfam" id="PF08242">
    <property type="entry name" value="Methyltransf_12"/>
    <property type="match status" value="1"/>
</dbReference>
<dbReference type="CDD" id="cd02440">
    <property type="entry name" value="AdoMet_MTases"/>
    <property type="match status" value="1"/>
</dbReference>
<dbReference type="PANTHER" id="PTHR43667">
    <property type="entry name" value="CYCLOPROPANE-FATTY-ACYL-PHOSPHOLIPID SYNTHASE"/>
    <property type="match status" value="1"/>
</dbReference>
<dbReference type="PANTHER" id="PTHR43667:SF2">
    <property type="entry name" value="FATTY ACID C-METHYL TRANSFERASE"/>
    <property type="match status" value="1"/>
</dbReference>
<evidence type="ECO:0000313" key="2">
    <source>
        <dbReference type="EMBL" id="TCT23119.1"/>
    </source>
</evidence>
<accession>A0A4R3N883</accession>
<dbReference type="OrthoDB" id="9801363at2"/>
<keyword evidence="2" id="KW-0808">Transferase</keyword>
<dbReference type="Proteomes" id="UP000295717">
    <property type="component" value="Unassembled WGS sequence"/>
</dbReference>
<dbReference type="EMBL" id="SMAO01000002">
    <property type="protein sequence ID" value="TCT23119.1"/>
    <property type="molecule type" value="Genomic_DNA"/>
</dbReference>
<keyword evidence="2" id="KW-0489">Methyltransferase</keyword>
<dbReference type="GO" id="GO:0032259">
    <property type="term" value="P:methylation"/>
    <property type="evidence" value="ECO:0007669"/>
    <property type="project" value="UniProtKB-KW"/>
</dbReference>
<proteinExistence type="predicted"/>
<protein>
    <submittedName>
        <fullName evidence="2">Methyltransferase family protein</fullName>
    </submittedName>
</protein>
<dbReference type="RefSeq" id="WP_132976225.1">
    <property type="nucleotide sequence ID" value="NZ_SMAO01000002.1"/>
</dbReference>
<dbReference type="Gene3D" id="3.40.50.150">
    <property type="entry name" value="Vaccinia Virus protein VP39"/>
    <property type="match status" value="1"/>
</dbReference>
<gene>
    <name evidence="2" type="ORF">EDC35_102456</name>
</gene>
<sequence>MKHLTNHEMWEQTYQSPDEFEELAFDWRNYLAAAIAEKIEKIGLEKTTVLEIGAGNSQWLPYFAKKYQDSRFAGLDYSKTGCEKLGLRIAAAGTTANIDIYHQDMFMNNPEIQGKFDVVLSFGVVEHFSDLSQTLLEIKKYLKDGGTMFTLIPNMSGSIGHLTRIFNKKIYAGHNPHDLNSLLDGHQKAGMEILSGSYLGSTGYGVLSSCFNERRGKSYQFYVFLSRLSKAIWYFESKFQNLPASKFFSPYIYVVSCKPLSA</sequence>
<dbReference type="InterPro" id="IPR029063">
    <property type="entry name" value="SAM-dependent_MTases_sf"/>
</dbReference>
<evidence type="ECO:0000259" key="1">
    <source>
        <dbReference type="Pfam" id="PF08242"/>
    </source>
</evidence>
<organism evidence="2 3">
    <name type="scientific">Thiobaca trueperi</name>
    <dbReference type="NCBI Taxonomy" id="127458"/>
    <lineage>
        <taxon>Bacteria</taxon>
        <taxon>Pseudomonadati</taxon>
        <taxon>Pseudomonadota</taxon>
        <taxon>Gammaproteobacteria</taxon>
        <taxon>Chromatiales</taxon>
        <taxon>Chromatiaceae</taxon>
        <taxon>Thiobaca</taxon>
    </lineage>
</organism>
<dbReference type="SUPFAM" id="SSF53335">
    <property type="entry name" value="S-adenosyl-L-methionine-dependent methyltransferases"/>
    <property type="match status" value="1"/>
</dbReference>
<dbReference type="AlphaFoldDB" id="A0A4R3N883"/>
<dbReference type="InterPro" id="IPR013217">
    <property type="entry name" value="Methyltransf_12"/>
</dbReference>
<keyword evidence="3" id="KW-1185">Reference proteome</keyword>
<comment type="caution">
    <text evidence="2">The sequence shown here is derived from an EMBL/GenBank/DDBJ whole genome shotgun (WGS) entry which is preliminary data.</text>
</comment>